<reference evidence="2" key="2">
    <citation type="journal article" date="2017" name="Nat. Plants">
        <title>The Aegilops tauschii genome reveals multiple impacts of transposons.</title>
        <authorList>
            <person name="Zhao G."/>
            <person name="Zou C."/>
            <person name="Li K."/>
            <person name="Wang K."/>
            <person name="Li T."/>
            <person name="Gao L."/>
            <person name="Zhang X."/>
            <person name="Wang H."/>
            <person name="Yang Z."/>
            <person name="Liu X."/>
            <person name="Jiang W."/>
            <person name="Mao L."/>
            <person name="Kong X."/>
            <person name="Jiao Y."/>
            <person name="Jia J."/>
        </authorList>
    </citation>
    <scope>NUCLEOTIDE SEQUENCE [LARGE SCALE GENOMIC DNA]</scope>
    <source>
        <strain evidence="2">cv. AL8/78</strain>
    </source>
</reference>
<sequence>LGETPLAIQYPSLYRIVQRREVFVATVFQSTPLNIQFRRSLVGNRWEDWLHLVRRLMDVHLSQQPDELRWKLTRSGVFTVKSMYIDVI</sequence>
<organism evidence="1 2">
    <name type="scientific">Aegilops tauschii subsp. strangulata</name>
    <name type="common">Goatgrass</name>
    <dbReference type="NCBI Taxonomy" id="200361"/>
    <lineage>
        <taxon>Eukaryota</taxon>
        <taxon>Viridiplantae</taxon>
        <taxon>Streptophyta</taxon>
        <taxon>Embryophyta</taxon>
        <taxon>Tracheophyta</taxon>
        <taxon>Spermatophyta</taxon>
        <taxon>Magnoliopsida</taxon>
        <taxon>Liliopsida</taxon>
        <taxon>Poales</taxon>
        <taxon>Poaceae</taxon>
        <taxon>BOP clade</taxon>
        <taxon>Pooideae</taxon>
        <taxon>Triticodae</taxon>
        <taxon>Triticeae</taxon>
        <taxon>Triticinae</taxon>
        <taxon>Aegilops</taxon>
    </lineage>
</organism>
<reference evidence="1" key="4">
    <citation type="submission" date="2019-03" db="UniProtKB">
        <authorList>
            <consortium name="EnsemblPlants"/>
        </authorList>
    </citation>
    <scope>IDENTIFICATION</scope>
</reference>
<dbReference type="Proteomes" id="UP000015105">
    <property type="component" value="Chromosome 2D"/>
</dbReference>
<dbReference type="PANTHER" id="PTHR36617:SF14">
    <property type="entry name" value="REVERSE TRANSCRIPTASE ZINC-BINDING DOMAIN-CONTAINING PROTEIN"/>
    <property type="match status" value="1"/>
</dbReference>
<dbReference type="PANTHER" id="PTHR36617">
    <property type="entry name" value="PROTEIN, PUTATIVE-RELATED"/>
    <property type="match status" value="1"/>
</dbReference>
<keyword evidence="2" id="KW-1185">Reference proteome</keyword>
<dbReference type="EnsemblPlants" id="AET2Gv20849800.1">
    <property type="protein sequence ID" value="AET2Gv20849800.1"/>
    <property type="gene ID" value="AET2Gv20849800"/>
</dbReference>
<name>A0A453CHT8_AEGTS</name>
<protein>
    <submittedName>
        <fullName evidence="1">Uncharacterized protein</fullName>
    </submittedName>
</protein>
<dbReference type="AlphaFoldDB" id="A0A453CHT8"/>
<accession>A0A453CHT8</accession>
<evidence type="ECO:0000313" key="2">
    <source>
        <dbReference type="Proteomes" id="UP000015105"/>
    </source>
</evidence>
<reference evidence="1" key="5">
    <citation type="journal article" date="2021" name="G3 (Bethesda)">
        <title>Aegilops tauschii genome assembly Aet v5.0 features greater sequence contiguity and improved annotation.</title>
        <authorList>
            <person name="Wang L."/>
            <person name="Zhu T."/>
            <person name="Rodriguez J.C."/>
            <person name="Deal K.R."/>
            <person name="Dubcovsky J."/>
            <person name="McGuire P.E."/>
            <person name="Lux T."/>
            <person name="Spannagl M."/>
            <person name="Mayer K.F.X."/>
            <person name="Baldrich P."/>
            <person name="Meyers B.C."/>
            <person name="Huo N."/>
            <person name="Gu Y.Q."/>
            <person name="Zhou H."/>
            <person name="Devos K.M."/>
            <person name="Bennetzen J.L."/>
            <person name="Unver T."/>
            <person name="Budak H."/>
            <person name="Gulick P.J."/>
            <person name="Galiba G."/>
            <person name="Kalapos B."/>
            <person name="Nelson D.R."/>
            <person name="Li P."/>
            <person name="You F.M."/>
            <person name="Luo M.C."/>
            <person name="Dvorak J."/>
        </authorList>
    </citation>
    <scope>NUCLEOTIDE SEQUENCE [LARGE SCALE GENOMIC DNA]</scope>
    <source>
        <strain evidence="1">cv. AL8/78</strain>
    </source>
</reference>
<evidence type="ECO:0000313" key="1">
    <source>
        <dbReference type="EnsemblPlants" id="AET2Gv20849800.1"/>
    </source>
</evidence>
<reference evidence="1" key="3">
    <citation type="journal article" date="2017" name="Nature">
        <title>Genome sequence of the progenitor of the wheat D genome Aegilops tauschii.</title>
        <authorList>
            <person name="Luo M.C."/>
            <person name="Gu Y.Q."/>
            <person name="Puiu D."/>
            <person name="Wang H."/>
            <person name="Twardziok S.O."/>
            <person name="Deal K.R."/>
            <person name="Huo N."/>
            <person name="Zhu T."/>
            <person name="Wang L."/>
            <person name="Wang Y."/>
            <person name="McGuire P.E."/>
            <person name="Liu S."/>
            <person name="Long H."/>
            <person name="Ramasamy R.K."/>
            <person name="Rodriguez J.C."/>
            <person name="Van S.L."/>
            <person name="Yuan L."/>
            <person name="Wang Z."/>
            <person name="Xia Z."/>
            <person name="Xiao L."/>
            <person name="Anderson O.D."/>
            <person name="Ouyang S."/>
            <person name="Liang Y."/>
            <person name="Zimin A.V."/>
            <person name="Pertea G."/>
            <person name="Qi P."/>
            <person name="Bennetzen J.L."/>
            <person name="Dai X."/>
            <person name="Dawson M.W."/>
            <person name="Muller H.G."/>
            <person name="Kugler K."/>
            <person name="Rivarola-Duarte L."/>
            <person name="Spannagl M."/>
            <person name="Mayer K.F.X."/>
            <person name="Lu F.H."/>
            <person name="Bevan M.W."/>
            <person name="Leroy P."/>
            <person name="Li P."/>
            <person name="You F.M."/>
            <person name="Sun Q."/>
            <person name="Liu Z."/>
            <person name="Lyons E."/>
            <person name="Wicker T."/>
            <person name="Salzberg S.L."/>
            <person name="Devos K.M."/>
            <person name="Dvorak J."/>
        </authorList>
    </citation>
    <scope>NUCLEOTIDE SEQUENCE [LARGE SCALE GENOMIC DNA]</scope>
    <source>
        <strain evidence="1">cv. AL8/78</strain>
    </source>
</reference>
<dbReference type="Gramene" id="AET2Gv20849800.1">
    <property type="protein sequence ID" value="AET2Gv20849800.1"/>
    <property type="gene ID" value="AET2Gv20849800"/>
</dbReference>
<proteinExistence type="predicted"/>
<reference evidence="2" key="1">
    <citation type="journal article" date="2014" name="Science">
        <title>Ancient hybridizations among the ancestral genomes of bread wheat.</title>
        <authorList>
            <consortium name="International Wheat Genome Sequencing Consortium,"/>
            <person name="Marcussen T."/>
            <person name="Sandve S.R."/>
            <person name="Heier L."/>
            <person name="Spannagl M."/>
            <person name="Pfeifer M."/>
            <person name="Jakobsen K.S."/>
            <person name="Wulff B.B."/>
            <person name="Steuernagel B."/>
            <person name="Mayer K.F."/>
            <person name="Olsen O.A."/>
        </authorList>
    </citation>
    <scope>NUCLEOTIDE SEQUENCE [LARGE SCALE GENOMIC DNA]</scope>
    <source>
        <strain evidence="2">cv. AL8/78</strain>
    </source>
</reference>